<dbReference type="CDD" id="cd00207">
    <property type="entry name" value="fer2"/>
    <property type="match status" value="1"/>
</dbReference>
<protein>
    <submittedName>
        <fullName evidence="2">2Fe-2S iron-sulfur cluster binding domain-containing protein</fullName>
    </submittedName>
</protein>
<dbReference type="SUPFAM" id="SSF54292">
    <property type="entry name" value="2Fe-2S ferredoxin-like"/>
    <property type="match status" value="1"/>
</dbReference>
<dbReference type="PANTHER" id="PTHR30212:SF2">
    <property type="entry name" value="PROTEIN YIIM"/>
    <property type="match status" value="1"/>
</dbReference>
<evidence type="ECO:0000259" key="1">
    <source>
        <dbReference type="PROSITE" id="PS51085"/>
    </source>
</evidence>
<dbReference type="GO" id="GO:0051537">
    <property type="term" value="F:2 iron, 2 sulfur cluster binding"/>
    <property type="evidence" value="ECO:0007669"/>
    <property type="project" value="InterPro"/>
</dbReference>
<proteinExistence type="predicted"/>
<dbReference type="InterPro" id="IPR006058">
    <property type="entry name" value="2Fe2S_fd_BS"/>
</dbReference>
<dbReference type="PROSITE" id="PS00197">
    <property type="entry name" value="2FE2S_FER_1"/>
    <property type="match status" value="1"/>
</dbReference>
<dbReference type="EMBL" id="CP071182">
    <property type="protein sequence ID" value="QSO47764.1"/>
    <property type="molecule type" value="Genomic_DNA"/>
</dbReference>
<reference evidence="2 3" key="1">
    <citation type="submission" date="2021-02" db="EMBL/GenBank/DDBJ databases">
        <title>Alicyclobacillus curvatus sp. nov. and Alicyclobacillus mengziensis sp. nov., two acidophilic bacteria isolated from acid mine drainage.</title>
        <authorList>
            <person name="Huang Y."/>
        </authorList>
    </citation>
    <scope>NUCLEOTIDE SEQUENCE [LARGE SCALE GENOMIC DNA]</scope>
    <source>
        <strain evidence="2 3">S30H14</strain>
    </source>
</reference>
<dbReference type="Gene3D" id="3.10.20.30">
    <property type="match status" value="1"/>
</dbReference>
<dbReference type="KEGG" id="afx:JZ786_01560"/>
<dbReference type="InterPro" id="IPR001041">
    <property type="entry name" value="2Fe-2S_ferredoxin-type"/>
</dbReference>
<dbReference type="RefSeq" id="WP_206657107.1">
    <property type="nucleotide sequence ID" value="NZ_CP071182.1"/>
</dbReference>
<evidence type="ECO:0000313" key="2">
    <source>
        <dbReference type="EMBL" id="QSO47764.1"/>
    </source>
</evidence>
<dbReference type="InterPro" id="IPR036010">
    <property type="entry name" value="2Fe-2S_ferredoxin-like_sf"/>
</dbReference>
<dbReference type="Pfam" id="PF00111">
    <property type="entry name" value="Fer2"/>
    <property type="match status" value="1"/>
</dbReference>
<keyword evidence="3" id="KW-1185">Reference proteome</keyword>
<dbReference type="AlphaFoldDB" id="A0A9X7Z6A3"/>
<sequence>MFTFISQLHVLRSAGIDVPSSCEVGGCGTCIVGVLAGTVDHRDFYLTEEEEQEQNNQLLSCVSRAREQYLLLDV</sequence>
<dbReference type="InterPro" id="IPR052353">
    <property type="entry name" value="Benzoxazolinone_Detox_Enz"/>
</dbReference>
<dbReference type="PANTHER" id="PTHR30212">
    <property type="entry name" value="PROTEIN YIIM"/>
    <property type="match status" value="1"/>
</dbReference>
<dbReference type="Proteomes" id="UP000663505">
    <property type="component" value="Chromosome"/>
</dbReference>
<name>A0A9X7Z6A3_9BACL</name>
<dbReference type="InterPro" id="IPR012675">
    <property type="entry name" value="Beta-grasp_dom_sf"/>
</dbReference>
<dbReference type="PROSITE" id="PS51085">
    <property type="entry name" value="2FE2S_FER_2"/>
    <property type="match status" value="1"/>
</dbReference>
<gene>
    <name evidence="2" type="ORF">JZ786_01560</name>
</gene>
<accession>A0A9X7Z6A3</accession>
<organism evidence="2 3">
    <name type="scientific">Alicyclobacillus mengziensis</name>
    <dbReference type="NCBI Taxonomy" id="2931921"/>
    <lineage>
        <taxon>Bacteria</taxon>
        <taxon>Bacillati</taxon>
        <taxon>Bacillota</taxon>
        <taxon>Bacilli</taxon>
        <taxon>Bacillales</taxon>
        <taxon>Alicyclobacillaceae</taxon>
        <taxon>Alicyclobacillus</taxon>
    </lineage>
</organism>
<evidence type="ECO:0000313" key="3">
    <source>
        <dbReference type="Proteomes" id="UP000663505"/>
    </source>
</evidence>
<feature type="domain" description="2Fe-2S ferredoxin-type" evidence="1">
    <location>
        <begin position="1"/>
        <end position="74"/>
    </location>
</feature>